<protein>
    <submittedName>
        <fullName evidence="1">Uncharacterized protein</fullName>
    </submittedName>
</protein>
<gene>
    <name evidence="1" type="ORF">MLD38_022403</name>
</gene>
<accession>A0ACB9QKY5</accession>
<reference evidence="2" key="1">
    <citation type="journal article" date="2023" name="Front. Plant Sci.">
        <title>Chromosomal-level genome assembly of Melastoma candidum provides insights into trichome evolution.</title>
        <authorList>
            <person name="Zhong Y."/>
            <person name="Wu W."/>
            <person name="Sun C."/>
            <person name="Zou P."/>
            <person name="Liu Y."/>
            <person name="Dai S."/>
            <person name="Zhou R."/>
        </authorList>
    </citation>
    <scope>NUCLEOTIDE SEQUENCE [LARGE SCALE GENOMIC DNA]</scope>
</reference>
<keyword evidence="2" id="KW-1185">Reference proteome</keyword>
<evidence type="ECO:0000313" key="2">
    <source>
        <dbReference type="Proteomes" id="UP001057402"/>
    </source>
</evidence>
<comment type="caution">
    <text evidence="1">The sequence shown here is derived from an EMBL/GenBank/DDBJ whole genome shotgun (WGS) entry which is preliminary data.</text>
</comment>
<name>A0ACB9QKY5_9MYRT</name>
<sequence>MARYGEFCVGYWKRLVGDNAFRQLNLSKVLPVLMALIFIALVIESSSWMNLVIFRSGDRVGFDDSLRRTNTERGLDRSSVGRRLLGLAPRDQEKMKALNKLEDVLLEPPRAASERSRTYQRRTKYLSDLMGDDTLKSYPRRLFIDVGQPGSDGAGWFARTYPTRSLDFETYEIEMSEEEDDAGRVKMGVSEWVKERVREEEFVVMKAEAEAVEEMVKSRAMRLVDELFLECRTRKKVDDSNNNTRKKKAYWECLALYGRLRDEGVAVHQWWG</sequence>
<organism evidence="1 2">
    <name type="scientific">Melastoma candidum</name>
    <dbReference type="NCBI Taxonomy" id="119954"/>
    <lineage>
        <taxon>Eukaryota</taxon>
        <taxon>Viridiplantae</taxon>
        <taxon>Streptophyta</taxon>
        <taxon>Embryophyta</taxon>
        <taxon>Tracheophyta</taxon>
        <taxon>Spermatophyta</taxon>
        <taxon>Magnoliopsida</taxon>
        <taxon>eudicotyledons</taxon>
        <taxon>Gunneridae</taxon>
        <taxon>Pentapetalae</taxon>
        <taxon>rosids</taxon>
        <taxon>malvids</taxon>
        <taxon>Myrtales</taxon>
        <taxon>Melastomataceae</taxon>
        <taxon>Melastomatoideae</taxon>
        <taxon>Melastomateae</taxon>
        <taxon>Melastoma</taxon>
    </lineage>
</organism>
<dbReference type="Proteomes" id="UP001057402">
    <property type="component" value="Chromosome 6"/>
</dbReference>
<evidence type="ECO:0000313" key="1">
    <source>
        <dbReference type="EMBL" id="KAI4366537.1"/>
    </source>
</evidence>
<dbReference type="EMBL" id="CM042885">
    <property type="protein sequence ID" value="KAI4366537.1"/>
    <property type="molecule type" value="Genomic_DNA"/>
</dbReference>
<proteinExistence type="predicted"/>